<proteinExistence type="predicted"/>
<dbReference type="Proteomes" id="UP001166571">
    <property type="component" value="Unassembled WGS sequence"/>
</dbReference>
<dbReference type="RefSeq" id="WP_222135997.1">
    <property type="nucleotide sequence ID" value="NZ_JAILXK010000001.1"/>
</dbReference>
<evidence type="ECO:0000256" key="1">
    <source>
        <dbReference type="SAM" id="MobiDB-lite"/>
    </source>
</evidence>
<evidence type="ECO:0000313" key="2">
    <source>
        <dbReference type="EMBL" id="MBY4636569.1"/>
    </source>
</evidence>
<organism evidence="2 3">
    <name type="scientific">Sphingopyxis jiangsuensis</name>
    <dbReference type="NCBI Taxonomy" id="2871171"/>
    <lineage>
        <taxon>Bacteria</taxon>
        <taxon>Pseudomonadati</taxon>
        <taxon>Pseudomonadota</taxon>
        <taxon>Alphaproteobacteria</taxon>
        <taxon>Sphingomonadales</taxon>
        <taxon>Sphingomonadaceae</taxon>
        <taxon>Sphingopyxis</taxon>
    </lineage>
</organism>
<keyword evidence="3" id="KW-1185">Reference proteome</keyword>
<comment type="caution">
    <text evidence="2">The sequence shown here is derived from an EMBL/GenBank/DDBJ whole genome shotgun (WGS) entry which is preliminary data.</text>
</comment>
<feature type="region of interest" description="Disordered" evidence="1">
    <location>
        <begin position="237"/>
        <end position="263"/>
    </location>
</feature>
<protein>
    <submittedName>
        <fullName evidence="2">Uncharacterized protein</fullName>
    </submittedName>
</protein>
<evidence type="ECO:0000313" key="3">
    <source>
        <dbReference type="Proteomes" id="UP001166571"/>
    </source>
</evidence>
<accession>A0ABS7MC24</accession>
<sequence length="327" mass="35886">MDEEWISAKDALAFMQRAAPITDQRRTICKRAYAGLIKARAATLILPSGNHSDANIGEDFWWAEGGAALEQNWVTGDFSTWINQKYQVKAFGVHFLADDIYSIVPGAAKAAGRWIESVDAVELVAAEGGVVAADALAAIIHCCGSQLIASRCTALSWQYSDRYETMFNEHLDNGVMPAWFWRTSARHPDAILNWRAGNFAGPGVTDHEDYCQAQAKGVTFERAELFNASEYARDFQSPAPAASSDTAVAQPDPHAANGTSRPRLPDAKLKQWWESKVRVRDSLSIDELCLLASAKFPDNHVARDRIRALASGRKRGPKTFGDKGTAE</sequence>
<gene>
    <name evidence="2" type="ORF">K5P26_05390</name>
</gene>
<name>A0ABS7MC24_9SPHN</name>
<dbReference type="EMBL" id="JAILXK010000001">
    <property type="protein sequence ID" value="MBY4636569.1"/>
    <property type="molecule type" value="Genomic_DNA"/>
</dbReference>
<reference evidence="2" key="1">
    <citation type="submission" date="2021-08" db="EMBL/GenBank/DDBJ databases">
        <title>Sphingopyxis panaciterrulae sp. nov., isolated from the surface water of the Yellow Sea.</title>
        <authorList>
            <person name="Gao Z."/>
            <person name="Zhang D."/>
            <person name="Zhang A."/>
        </authorList>
    </citation>
    <scope>NUCLEOTIDE SEQUENCE</scope>
    <source>
        <strain evidence="2">XHP0097</strain>
    </source>
</reference>